<dbReference type="InterPro" id="IPR018108">
    <property type="entry name" value="MCP_transmembrane"/>
</dbReference>
<keyword evidence="5" id="KW-0677">Repeat</keyword>
<keyword evidence="4 9" id="KW-0812">Transmembrane</keyword>
<evidence type="ECO:0000256" key="1">
    <source>
        <dbReference type="ARBA" id="ARBA00004225"/>
    </source>
</evidence>
<dbReference type="InterPro" id="IPR023395">
    <property type="entry name" value="MCP_dom_sf"/>
</dbReference>
<keyword evidence="7" id="KW-0496">Mitochondrion</keyword>
<dbReference type="EMBL" id="CAJNOL010001330">
    <property type="protein sequence ID" value="CAF1338303.1"/>
    <property type="molecule type" value="Genomic_DNA"/>
</dbReference>
<feature type="transmembrane region" description="Helical" evidence="11">
    <location>
        <begin position="208"/>
        <end position="226"/>
    </location>
</feature>
<keyword evidence="3 10" id="KW-0813">Transport</keyword>
<keyword evidence="8 9" id="KW-0472">Membrane</keyword>
<dbReference type="PROSITE" id="PS50920">
    <property type="entry name" value="SOLCAR"/>
    <property type="match status" value="3"/>
</dbReference>
<evidence type="ECO:0000313" key="13">
    <source>
        <dbReference type="EMBL" id="CAF1338303.1"/>
    </source>
</evidence>
<dbReference type="GO" id="GO:0031966">
    <property type="term" value="C:mitochondrial membrane"/>
    <property type="evidence" value="ECO:0007669"/>
    <property type="project" value="UniProtKB-SubCell"/>
</dbReference>
<feature type="repeat" description="Solcar" evidence="9">
    <location>
        <begin position="6"/>
        <end position="93"/>
    </location>
</feature>
<evidence type="ECO:0000256" key="9">
    <source>
        <dbReference type="PROSITE-ProRule" id="PRU00282"/>
    </source>
</evidence>
<evidence type="ECO:0000256" key="3">
    <source>
        <dbReference type="ARBA" id="ARBA00022448"/>
    </source>
</evidence>
<accession>A0A814QHX8</accession>
<comment type="caution">
    <text evidence="12">The sequence shown here is derived from an EMBL/GenBank/DDBJ whole genome shotgun (WGS) entry which is preliminary data.</text>
</comment>
<evidence type="ECO:0000256" key="2">
    <source>
        <dbReference type="ARBA" id="ARBA00006375"/>
    </source>
</evidence>
<evidence type="ECO:0008006" key="16">
    <source>
        <dbReference type="Google" id="ProtNLM"/>
    </source>
</evidence>
<feature type="repeat" description="Solcar" evidence="9">
    <location>
        <begin position="99"/>
        <end position="190"/>
    </location>
</feature>
<dbReference type="Pfam" id="PF00153">
    <property type="entry name" value="Mito_carr"/>
    <property type="match status" value="3"/>
</dbReference>
<comment type="similarity">
    <text evidence="2 10">Belongs to the mitochondrial carrier (TC 2.A.29) family.</text>
</comment>
<dbReference type="SUPFAM" id="SSF103506">
    <property type="entry name" value="Mitochondrial carrier"/>
    <property type="match status" value="1"/>
</dbReference>
<sequence length="505" mass="57957">MGPSHNPFWNDILAGCVSGLTSVIVSHPLETLSIQRKINSPEVYQNIFHSFQVIYKHQGLIDGFYRGNLNLPLISPAFLTSAQFALYGQMTRHFVKDDNNIKQYMLCGALTGFLLSFIQTPISLILGQIHGNLNRRHTHVFDFHIKDCCKYIYENNNGLIGFYKGFSSNLICSITTSMFYFGGYEYIKKHLYQRHHRKFQNQNKNKNLRLNILLSGAIGGLSAWAICHPLDVIRSEIQTDDLRPGHRKYTSYFDCIKQMYEQENSIKIFYKGFFSGIIKSIPINAACFLAYEELDVIPIYLWTYFSQPTAHCHAPQPDRVPAIQLKNEIKARAVTTDESTSSIIHSALRKYPLNAAGELPKNEALMLMIRRQRTVETVDADGCLPEKLRKTYRGEDFILHEDKNLIIFTTKTNLSILKQNKHWFADGTFKVCPDDYYPLFTLHAMMTNAIIPLVYGLLIGKSAQDYNSFFEKVLVQDNFQPESIMTDFETGTIKSVRENVAKRFT</sequence>
<organism evidence="12 14">
    <name type="scientific">Rotaria sordida</name>
    <dbReference type="NCBI Taxonomy" id="392033"/>
    <lineage>
        <taxon>Eukaryota</taxon>
        <taxon>Metazoa</taxon>
        <taxon>Spiralia</taxon>
        <taxon>Gnathifera</taxon>
        <taxon>Rotifera</taxon>
        <taxon>Eurotatoria</taxon>
        <taxon>Bdelloidea</taxon>
        <taxon>Philodinida</taxon>
        <taxon>Philodinidae</taxon>
        <taxon>Rotaria</taxon>
    </lineage>
</organism>
<dbReference type="Proteomes" id="UP000663854">
    <property type="component" value="Unassembled WGS sequence"/>
</dbReference>
<gene>
    <name evidence="13" type="ORF">JXQ802_LOCUS31430</name>
    <name evidence="12" type="ORF">PYM288_LOCUS20633</name>
</gene>
<name>A0A814QHX8_9BILA</name>
<feature type="transmembrane region" description="Helical" evidence="11">
    <location>
        <begin position="104"/>
        <end position="126"/>
    </location>
</feature>
<dbReference type="Gene3D" id="1.50.40.10">
    <property type="entry name" value="Mitochondrial carrier domain"/>
    <property type="match status" value="1"/>
</dbReference>
<evidence type="ECO:0000256" key="4">
    <source>
        <dbReference type="ARBA" id="ARBA00022692"/>
    </source>
</evidence>
<protein>
    <recommendedName>
        <fullName evidence="16">Mitochondrial carrier protein</fullName>
    </recommendedName>
</protein>
<comment type="subcellular location">
    <subcellularLocation>
        <location evidence="1">Mitochondrion membrane</location>
        <topology evidence="1">Multi-pass membrane protein</topology>
    </subcellularLocation>
</comment>
<evidence type="ECO:0000256" key="10">
    <source>
        <dbReference type="RuleBase" id="RU000488"/>
    </source>
</evidence>
<dbReference type="Proteomes" id="UP000663870">
    <property type="component" value="Unassembled WGS sequence"/>
</dbReference>
<dbReference type="InterPro" id="IPR050567">
    <property type="entry name" value="Mitochondrial_Carrier"/>
</dbReference>
<dbReference type="PANTHER" id="PTHR45624:SF24">
    <property type="entry name" value="MITOCHONDRIAL SUBSTRATE CARRIER FAMILY PROTEIN G"/>
    <property type="match status" value="1"/>
</dbReference>
<keyword evidence="6 11" id="KW-1133">Transmembrane helix</keyword>
<proteinExistence type="inferred from homology"/>
<evidence type="ECO:0000313" key="12">
    <source>
        <dbReference type="EMBL" id="CAF1119728.1"/>
    </source>
</evidence>
<evidence type="ECO:0000256" key="7">
    <source>
        <dbReference type="ARBA" id="ARBA00023128"/>
    </source>
</evidence>
<feature type="transmembrane region" description="Helical" evidence="11">
    <location>
        <begin position="166"/>
        <end position="187"/>
    </location>
</feature>
<dbReference type="EMBL" id="CAJNOH010000766">
    <property type="protein sequence ID" value="CAF1119728.1"/>
    <property type="molecule type" value="Genomic_DNA"/>
</dbReference>
<evidence type="ECO:0000256" key="8">
    <source>
        <dbReference type="ARBA" id="ARBA00023136"/>
    </source>
</evidence>
<evidence type="ECO:0000256" key="5">
    <source>
        <dbReference type="ARBA" id="ARBA00022737"/>
    </source>
</evidence>
<dbReference type="GO" id="GO:0022857">
    <property type="term" value="F:transmembrane transporter activity"/>
    <property type="evidence" value="ECO:0007669"/>
    <property type="project" value="TreeGrafter"/>
</dbReference>
<feature type="repeat" description="Solcar" evidence="9">
    <location>
        <begin position="210"/>
        <end position="297"/>
    </location>
</feature>
<evidence type="ECO:0000256" key="6">
    <source>
        <dbReference type="ARBA" id="ARBA00022989"/>
    </source>
</evidence>
<evidence type="ECO:0000256" key="11">
    <source>
        <dbReference type="SAM" id="Phobius"/>
    </source>
</evidence>
<reference evidence="12" key="1">
    <citation type="submission" date="2021-02" db="EMBL/GenBank/DDBJ databases">
        <authorList>
            <person name="Nowell W R."/>
        </authorList>
    </citation>
    <scope>NUCLEOTIDE SEQUENCE</scope>
</reference>
<dbReference type="AlphaFoldDB" id="A0A814QHX8"/>
<dbReference type="PANTHER" id="PTHR45624">
    <property type="entry name" value="MITOCHONDRIAL BASIC AMINO ACIDS TRANSPORTER-RELATED"/>
    <property type="match status" value="1"/>
</dbReference>
<keyword evidence="15" id="KW-1185">Reference proteome</keyword>
<evidence type="ECO:0000313" key="14">
    <source>
        <dbReference type="Proteomes" id="UP000663854"/>
    </source>
</evidence>
<evidence type="ECO:0000313" key="15">
    <source>
        <dbReference type="Proteomes" id="UP000663870"/>
    </source>
</evidence>